<dbReference type="Pfam" id="PF16435">
    <property type="entry name" value="DUF5032"/>
    <property type="match status" value="1"/>
</dbReference>
<dbReference type="PROSITE" id="PS51257">
    <property type="entry name" value="PROKAR_LIPOPROTEIN"/>
    <property type="match status" value="1"/>
</dbReference>
<keyword evidence="2" id="KW-1185">Reference proteome</keyword>
<dbReference type="EMBL" id="FNVS01000023">
    <property type="protein sequence ID" value="SEG23949.1"/>
    <property type="molecule type" value="Genomic_DNA"/>
</dbReference>
<reference evidence="1 2" key="1">
    <citation type="submission" date="2016-10" db="EMBL/GenBank/DDBJ databases">
        <authorList>
            <person name="Varghese N."/>
            <person name="Submissions S."/>
        </authorList>
    </citation>
    <scope>NUCLEOTIDE SEQUENCE [LARGE SCALE GENOMIC DNA]</scope>
    <source>
        <strain evidence="1 2">DSM 29073</strain>
    </source>
</reference>
<gene>
    <name evidence="1" type="ORF">SAMN05444001_1232</name>
</gene>
<dbReference type="Proteomes" id="UP000236725">
    <property type="component" value="Unassembled WGS sequence"/>
</dbReference>
<proteinExistence type="predicted"/>
<dbReference type="AlphaFoldDB" id="A0A8G2FC53"/>
<evidence type="ECO:0000313" key="2">
    <source>
        <dbReference type="Proteomes" id="UP000236725"/>
    </source>
</evidence>
<dbReference type="RefSeq" id="WP_099462993.1">
    <property type="nucleotide sequence ID" value="NZ_FNVS01000023.1"/>
</dbReference>
<accession>A0A8G2FC53</accession>
<comment type="caution">
    <text evidence="1">The sequence shown here is derived from an EMBL/GenBank/DDBJ whole genome shotgun (WGS) entry which is preliminary data.</text>
</comment>
<evidence type="ECO:0008006" key="3">
    <source>
        <dbReference type="Google" id="ProtNLM"/>
    </source>
</evidence>
<name>A0A8G2FC53_9BACT</name>
<evidence type="ECO:0000313" key="1">
    <source>
        <dbReference type="EMBL" id="SEG23949.1"/>
    </source>
</evidence>
<protein>
    <recommendedName>
        <fullName evidence="3">DUF4595 domain-containing protein</fullName>
    </recommendedName>
</protein>
<sequence length="279" mass="31740">MKKYIFLLFAGIAGLVSCGDDDKPSLPELNKLTKITCYKNGSTTPEFVKEITYNSDGEISYIIENNTDKKQFLYSGNTIVVAATNAADATSTEYILSGKTIVKKKVSDKNPYKNEIYVRDEYDYGYNRSALVQTSWIATSPTIDGKYETRTYKDAEKYTWQDDNVVRFTEDKSEMVYEYGNNNLRPHNFPFRVIASFAPVGMDVVTPLNLAYGAQNRNLPTYAYWYNFPDTNTKCAEYTYNFSSMGDYITGMTIQEKIYAINGTPGADNTYTYSFEYAN</sequence>
<organism evidence="1 2">
    <name type="scientific">Parabacteroides chinchillae</name>
    <dbReference type="NCBI Taxonomy" id="871327"/>
    <lineage>
        <taxon>Bacteria</taxon>
        <taxon>Pseudomonadati</taxon>
        <taxon>Bacteroidota</taxon>
        <taxon>Bacteroidia</taxon>
        <taxon>Bacteroidales</taxon>
        <taxon>Tannerellaceae</taxon>
        <taxon>Parabacteroides</taxon>
    </lineage>
</organism>
<dbReference type="InterPro" id="IPR032213">
    <property type="entry name" value="DUF5032"/>
</dbReference>